<protein>
    <submittedName>
        <fullName evidence="1">Uncharacterized protein</fullName>
    </submittedName>
</protein>
<gene>
    <name evidence="1" type="ORF">NP493_82g03040</name>
</gene>
<dbReference type="EMBL" id="JAODUO010000081">
    <property type="protein sequence ID" value="KAK2190393.1"/>
    <property type="molecule type" value="Genomic_DNA"/>
</dbReference>
<reference evidence="1" key="1">
    <citation type="journal article" date="2023" name="Mol. Biol. Evol.">
        <title>Third-Generation Sequencing Reveals the Adaptive Role of the Epigenome in Three Deep-Sea Polychaetes.</title>
        <authorList>
            <person name="Perez M."/>
            <person name="Aroh O."/>
            <person name="Sun Y."/>
            <person name="Lan Y."/>
            <person name="Juniper S.K."/>
            <person name="Young C.R."/>
            <person name="Angers B."/>
            <person name="Qian P.Y."/>
        </authorList>
    </citation>
    <scope>NUCLEOTIDE SEQUENCE</scope>
    <source>
        <strain evidence="1">R07B-5</strain>
    </source>
</reference>
<proteinExistence type="predicted"/>
<comment type="caution">
    <text evidence="1">The sequence shown here is derived from an EMBL/GenBank/DDBJ whole genome shotgun (WGS) entry which is preliminary data.</text>
</comment>
<dbReference type="AlphaFoldDB" id="A0AAD9P947"/>
<accession>A0AAD9P947</accession>
<dbReference type="Proteomes" id="UP001209878">
    <property type="component" value="Unassembled WGS sequence"/>
</dbReference>
<name>A0AAD9P947_RIDPI</name>
<sequence>MLAMVWAEVRVDVLRLVPPVRLGKLWAALSRLPANDAGELDDKASRTRLLALLLRAMLLVVLPRLRRATAANDSSRLTVCSMLLGRLGTLTLMGLDGTVRGCAFEFFIESVWLEPVLL</sequence>
<evidence type="ECO:0000313" key="1">
    <source>
        <dbReference type="EMBL" id="KAK2190393.1"/>
    </source>
</evidence>
<organism evidence="1 2">
    <name type="scientific">Ridgeia piscesae</name>
    <name type="common">Tubeworm</name>
    <dbReference type="NCBI Taxonomy" id="27915"/>
    <lineage>
        <taxon>Eukaryota</taxon>
        <taxon>Metazoa</taxon>
        <taxon>Spiralia</taxon>
        <taxon>Lophotrochozoa</taxon>
        <taxon>Annelida</taxon>
        <taxon>Polychaeta</taxon>
        <taxon>Sedentaria</taxon>
        <taxon>Canalipalpata</taxon>
        <taxon>Sabellida</taxon>
        <taxon>Siboglinidae</taxon>
        <taxon>Ridgeia</taxon>
    </lineage>
</organism>
<keyword evidence="2" id="KW-1185">Reference proteome</keyword>
<evidence type="ECO:0000313" key="2">
    <source>
        <dbReference type="Proteomes" id="UP001209878"/>
    </source>
</evidence>